<dbReference type="EMBL" id="KZ992972">
    <property type="protein sequence ID" value="RKP06023.1"/>
    <property type="molecule type" value="Genomic_DNA"/>
</dbReference>
<dbReference type="PANTHER" id="PTHR44167">
    <property type="entry name" value="OVARIAN-SPECIFIC SERINE/THREONINE-PROTEIN KINASE LOK-RELATED"/>
    <property type="match status" value="1"/>
</dbReference>
<gene>
    <name evidence="3" type="ORF">THASP1DRAFT_32150</name>
</gene>
<protein>
    <submittedName>
        <fullName evidence="3">Kinase-like domain-containing protein</fullName>
    </submittedName>
</protein>
<evidence type="ECO:0000256" key="1">
    <source>
        <dbReference type="SAM" id="SignalP"/>
    </source>
</evidence>
<feature type="signal peptide" evidence="1">
    <location>
        <begin position="1"/>
        <end position="25"/>
    </location>
</feature>
<dbReference type="OrthoDB" id="10020333at2759"/>
<sequence>MQLFSASSLLAVLVATLWISDTSCAQTTLRVPGVTIKTEHPSGAGKSFTALVEYNKQLGFMKCTHAEWLFNQEVAALNAIHNGRPSRLRMPSNIKESFVRMLGTEKADDGQHCIIFEQLDGYSMADFVKGMSEVERDDILPDIFVQIIKGLQYMHSLGWVHGDIKPDNIIISQPTQEGLPKVKIIDFDVSQHVGRYQATSFGATRGYQPPEEFTSRTLDQYKRDTWMVGATLYESLMDMPPYGYKAEKDGKLGAITKEDLIEQMQKVALRKVNSFIDVQTSNNADLIKLLYQLLRVDVSKRPYLSSLSATLLYKLAGARKKSVFLRQAWTNTATMFSRQPRIKESANSTASLPPFSA</sequence>
<reference evidence="4" key="1">
    <citation type="journal article" date="2018" name="Nat. Microbiol.">
        <title>Leveraging single-cell genomics to expand the fungal tree of life.</title>
        <authorList>
            <person name="Ahrendt S.R."/>
            <person name="Quandt C.A."/>
            <person name="Ciobanu D."/>
            <person name="Clum A."/>
            <person name="Salamov A."/>
            <person name="Andreopoulos B."/>
            <person name="Cheng J.F."/>
            <person name="Woyke T."/>
            <person name="Pelin A."/>
            <person name="Henrissat B."/>
            <person name="Reynolds N.K."/>
            <person name="Benny G.L."/>
            <person name="Smith M.E."/>
            <person name="James T.Y."/>
            <person name="Grigoriev I.V."/>
        </authorList>
    </citation>
    <scope>NUCLEOTIDE SEQUENCE [LARGE SCALE GENOMIC DNA]</scope>
    <source>
        <strain evidence="4">RSA 1356</strain>
    </source>
</reference>
<dbReference type="GO" id="GO:0044773">
    <property type="term" value="P:mitotic DNA damage checkpoint signaling"/>
    <property type="evidence" value="ECO:0007669"/>
    <property type="project" value="TreeGrafter"/>
</dbReference>
<dbReference type="Proteomes" id="UP000271241">
    <property type="component" value="Unassembled WGS sequence"/>
</dbReference>
<dbReference type="InterPro" id="IPR000719">
    <property type="entry name" value="Prot_kinase_dom"/>
</dbReference>
<keyword evidence="1" id="KW-0732">Signal</keyword>
<feature type="domain" description="Protein kinase" evidence="2">
    <location>
        <begin position="1"/>
        <end position="313"/>
    </location>
</feature>
<accession>A0A4P9XJR6</accession>
<keyword evidence="3" id="KW-0418">Kinase</keyword>
<dbReference type="STRING" id="78915.A0A4P9XJR6"/>
<dbReference type="PROSITE" id="PS50011">
    <property type="entry name" value="PROTEIN_KINASE_DOM"/>
    <property type="match status" value="1"/>
</dbReference>
<dbReference type="Pfam" id="PF00069">
    <property type="entry name" value="Pkinase"/>
    <property type="match status" value="1"/>
</dbReference>
<dbReference type="InterPro" id="IPR011009">
    <property type="entry name" value="Kinase-like_dom_sf"/>
</dbReference>
<feature type="chain" id="PRO_5020975655" evidence="1">
    <location>
        <begin position="26"/>
        <end position="357"/>
    </location>
</feature>
<evidence type="ECO:0000313" key="3">
    <source>
        <dbReference type="EMBL" id="RKP06023.1"/>
    </source>
</evidence>
<organism evidence="3 4">
    <name type="scientific">Thamnocephalis sphaerospora</name>
    <dbReference type="NCBI Taxonomy" id="78915"/>
    <lineage>
        <taxon>Eukaryota</taxon>
        <taxon>Fungi</taxon>
        <taxon>Fungi incertae sedis</taxon>
        <taxon>Zoopagomycota</taxon>
        <taxon>Zoopagomycotina</taxon>
        <taxon>Zoopagomycetes</taxon>
        <taxon>Zoopagales</taxon>
        <taxon>Sigmoideomycetaceae</taxon>
        <taxon>Thamnocephalis</taxon>
    </lineage>
</organism>
<dbReference type="PANTHER" id="PTHR44167:SF24">
    <property type="entry name" value="SERINE_THREONINE-PROTEIN KINASE CHK2"/>
    <property type="match status" value="1"/>
</dbReference>
<keyword evidence="3" id="KW-0808">Transferase</keyword>
<keyword evidence="4" id="KW-1185">Reference proteome</keyword>
<proteinExistence type="predicted"/>
<evidence type="ECO:0000259" key="2">
    <source>
        <dbReference type="PROSITE" id="PS50011"/>
    </source>
</evidence>
<dbReference type="GO" id="GO:0005634">
    <property type="term" value="C:nucleus"/>
    <property type="evidence" value="ECO:0007669"/>
    <property type="project" value="TreeGrafter"/>
</dbReference>
<dbReference type="SUPFAM" id="SSF56112">
    <property type="entry name" value="Protein kinase-like (PK-like)"/>
    <property type="match status" value="1"/>
</dbReference>
<name>A0A4P9XJR6_9FUNG</name>
<evidence type="ECO:0000313" key="4">
    <source>
        <dbReference type="Proteomes" id="UP000271241"/>
    </source>
</evidence>
<dbReference type="GO" id="GO:0004674">
    <property type="term" value="F:protein serine/threonine kinase activity"/>
    <property type="evidence" value="ECO:0007669"/>
    <property type="project" value="TreeGrafter"/>
</dbReference>
<dbReference type="SMART" id="SM00220">
    <property type="entry name" value="S_TKc"/>
    <property type="match status" value="1"/>
</dbReference>
<dbReference type="Gene3D" id="1.10.510.10">
    <property type="entry name" value="Transferase(Phosphotransferase) domain 1"/>
    <property type="match status" value="1"/>
</dbReference>
<dbReference type="AlphaFoldDB" id="A0A4P9XJR6"/>
<dbReference type="GO" id="GO:0005524">
    <property type="term" value="F:ATP binding"/>
    <property type="evidence" value="ECO:0007669"/>
    <property type="project" value="InterPro"/>
</dbReference>